<dbReference type="InterPro" id="IPR006145">
    <property type="entry name" value="PsdUridine_synth_RsuA/RluA"/>
</dbReference>
<dbReference type="HOGENOM" id="CLU_016902_1_0_9"/>
<evidence type="ECO:0000256" key="3">
    <source>
        <dbReference type="ARBA" id="ARBA00023235"/>
    </source>
</evidence>
<reference evidence="8 9" key="1">
    <citation type="submission" date="2011-08" db="EMBL/GenBank/DDBJ databases">
        <title>The Genome Sequence of Oribacterium sp. ACB7.</title>
        <authorList>
            <consortium name="The Broad Institute Genome Sequencing Platform"/>
            <person name="Earl A."/>
            <person name="Ward D."/>
            <person name="Feldgarden M."/>
            <person name="Gevers D."/>
            <person name="Sizova M."/>
            <person name="Hazen A."/>
            <person name="Epstein S."/>
            <person name="Young S.K."/>
            <person name="Zeng Q."/>
            <person name="Gargeya S."/>
            <person name="Fitzgerald M."/>
            <person name="Haas B."/>
            <person name="Abouelleil A."/>
            <person name="Alvarado L."/>
            <person name="Arachchi H.M."/>
            <person name="Berlin A."/>
            <person name="Brown A."/>
            <person name="Chapman S.B."/>
            <person name="Chen Z."/>
            <person name="Dunbar C."/>
            <person name="Freedman E."/>
            <person name="Gearin G."/>
            <person name="Gellesch M."/>
            <person name="Goldberg J."/>
            <person name="Griggs A."/>
            <person name="Gujja S."/>
            <person name="Heiman D."/>
            <person name="Howarth C."/>
            <person name="Larson L."/>
            <person name="Lui A."/>
            <person name="MacDonald P.J.P."/>
            <person name="Montmayeur A."/>
            <person name="Murphy C."/>
            <person name="Neiman D."/>
            <person name="Pearson M."/>
            <person name="Priest M."/>
            <person name="Roberts A."/>
            <person name="Saif S."/>
            <person name="Shea T."/>
            <person name="Shenoy N."/>
            <person name="Sisk P."/>
            <person name="Stolte C."/>
            <person name="Sykes S."/>
            <person name="Wortman J."/>
            <person name="Nusbaum C."/>
            <person name="Birren B."/>
        </authorList>
    </citation>
    <scope>NUCLEOTIDE SEQUENCE [LARGE SCALE GENOMIC DNA]</scope>
    <source>
        <strain evidence="8 9">ACB7</strain>
    </source>
</reference>
<dbReference type="PANTHER" id="PTHR21600">
    <property type="entry name" value="MITOCHONDRIAL RNA PSEUDOURIDINE SYNTHASE"/>
    <property type="match status" value="1"/>
</dbReference>
<keyword evidence="6" id="KW-0694">RNA-binding</keyword>
<comment type="caution">
    <text evidence="8">The sequence shown here is derived from an EMBL/GenBank/DDBJ whole genome shotgun (WGS) entry which is preliminary data.</text>
</comment>
<protein>
    <recommendedName>
        <fullName evidence="4">RNA pseudouridylate synthase</fullName>
    </recommendedName>
    <alternativeName>
        <fullName evidence="5">RNA-uridine isomerase</fullName>
    </alternativeName>
</protein>
<dbReference type="PANTHER" id="PTHR21600:SF44">
    <property type="entry name" value="RIBOSOMAL LARGE SUBUNIT PSEUDOURIDINE SYNTHASE D"/>
    <property type="match status" value="1"/>
</dbReference>
<dbReference type="AlphaFoldDB" id="G9WUF2"/>
<dbReference type="GO" id="GO:0140098">
    <property type="term" value="F:catalytic activity, acting on RNA"/>
    <property type="evidence" value="ECO:0007669"/>
    <property type="project" value="UniProtKB-ARBA"/>
</dbReference>
<dbReference type="InterPro" id="IPR020103">
    <property type="entry name" value="PsdUridine_synth_cat_dom_sf"/>
</dbReference>
<dbReference type="PROSITE" id="PS50889">
    <property type="entry name" value="S4"/>
    <property type="match status" value="1"/>
</dbReference>
<dbReference type="Gene3D" id="3.30.2350.10">
    <property type="entry name" value="Pseudouridine synthase"/>
    <property type="match status" value="1"/>
</dbReference>
<evidence type="ECO:0000256" key="2">
    <source>
        <dbReference type="ARBA" id="ARBA00010876"/>
    </source>
</evidence>
<evidence type="ECO:0000313" key="9">
    <source>
        <dbReference type="Proteomes" id="UP000003527"/>
    </source>
</evidence>
<dbReference type="Proteomes" id="UP000003527">
    <property type="component" value="Unassembled WGS sequence"/>
</dbReference>
<dbReference type="CDD" id="cd02869">
    <property type="entry name" value="PseudoU_synth_RluA_like"/>
    <property type="match status" value="1"/>
</dbReference>
<evidence type="ECO:0000313" key="8">
    <source>
        <dbReference type="EMBL" id="EHL11970.1"/>
    </source>
</evidence>
<accession>G9WUF2</accession>
<dbReference type="GO" id="GO:0003723">
    <property type="term" value="F:RNA binding"/>
    <property type="evidence" value="ECO:0007669"/>
    <property type="project" value="UniProtKB-KW"/>
</dbReference>
<gene>
    <name evidence="8" type="ORF">HMPREF9624_00277</name>
</gene>
<dbReference type="InterPro" id="IPR050188">
    <property type="entry name" value="RluA_PseudoU_synthase"/>
</dbReference>
<dbReference type="GO" id="GO:0000455">
    <property type="term" value="P:enzyme-directed rRNA pseudouridine synthesis"/>
    <property type="evidence" value="ECO:0007669"/>
    <property type="project" value="TreeGrafter"/>
</dbReference>
<feature type="domain" description="Pseudouridine synthase RsuA/RluA-like" evidence="7">
    <location>
        <begin position="96"/>
        <end position="256"/>
    </location>
</feature>
<comment type="catalytic activity">
    <reaction evidence="1">
        <text>a uridine in RNA = a pseudouridine in RNA</text>
        <dbReference type="Rhea" id="RHEA:48348"/>
        <dbReference type="Rhea" id="RHEA-COMP:12068"/>
        <dbReference type="Rhea" id="RHEA-COMP:12069"/>
        <dbReference type="ChEBI" id="CHEBI:65314"/>
        <dbReference type="ChEBI" id="CHEBI:65315"/>
    </reaction>
</comment>
<dbReference type="SUPFAM" id="SSF55120">
    <property type="entry name" value="Pseudouridine synthase"/>
    <property type="match status" value="1"/>
</dbReference>
<evidence type="ECO:0000256" key="5">
    <source>
        <dbReference type="ARBA" id="ARBA00033164"/>
    </source>
</evidence>
<keyword evidence="9" id="KW-1185">Reference proteome</keyword>
<dbReference type="GO" id="GO:0009982">
    <property type="term" value="F:pseudouridine synthase activity"/>
    <property type="evidence" value="ECO:0007669"/>
    <property type="project" value="InterPro"/>
</dbReference>
<keyword evidence="3" id="KW-0413">Isomerase</keyword>
<sequence length="331" mass="38344">MREILVSENEKEQKLLKLLQKFFKGQNDAFLYKMLRKKNILLNGKKANGKELLSFGDKVQLYFSEESLQKLCSLPRVEEGIWSDFYKKFIVYEDQNLIVFNKPAGLLSENDAKSTLSVNSLLSSYLLDKGEQSSETRETFRPGIANRLDRNTSGLILFGKTLTASQNLGRLIQEHKIQKRYQALVVGDFREDGLQESFIRKNSKINKVIQVQEGEGEHIRADFSAIQKYRDREQLFSLLSIQLITGKTHQIRSQLAFLKHPILGDEKYGEQGINREYRKKGIHRQLLHAYSLSFPEIQENNALYPLSGKNFEIPLPDDFQNLIRNLKLQTR</sequence>
<dbReference type="PROSITE" id="PS01129">
    <property type="entry name" value="PSI_RLU"/>
    <property type="match status" value="1"/>
</dbReference>
<evidence type="ECO:0000256" key="1">
    <source>
        <dbReference type="ARBA" id="ARBA00000073"/>
    </source>
</evidence>
<comment type="similarity">
    <text evidence="2">Belongs to the pseudouridine synthase RluA family.</text>
</comment>
<evidence type="ECO:0000256" key="4">
    <source>
        <dbReference type="ARBA" id="ARBA00031870"/>
    </source>
</evidence>
<dbReference type="InterPro" id="IPR006224">
    <property type="entry name" value="PsdUridine_synth_RluA-like_CS"/>
</dbReference>
<organism evidence="8 9">
    <name type="scientific">Oribacterium asaccharolyticum ACB7</name>
    <dbReference type="NCBI Taxonomy" id="796944"/>
    <lineage>
        <taxon>Bacteria</taxon>
        <taxon>Bacillati</taxon>
        <taxon>Bacillota</taxon>
        <taxon>Clostridia</taxon>
        <taxon>Lachnospirales</taxon>
        <taxon>Lachnospiraceae</taxon>
        <taxon>Oribacterium</taxon>
    </lineage>
</organism>
<dbReference type="Pfam" id="PF00849">
    <property type="entry name" value="PseudoU_synth_2"/>
    <property type="match status" value="1"/>
</dbReference>
<evidence type="ECO:0000256" key="6">
    <source>
        <dbReference type="PROSITE-ProRule" id="PRU00182"/>
    </source>
</evidence>
<dbReference type="PATRIC" id="fig|796944.3.peg.981"/>
<name>G9WUF2_9FIRM</name>
<evidence type="ECO:0000259" key="7">
    <source>
        <dbReference type="Pfam" id="PF00849"/>
    </source>
</evidence>
<dbReference type="EMBL" id="AFZD01000016">
    <property type="protein sequence ID" value="EHL11970.1"/>
    <property type="molecule type" value="Genomic_DNA"/>
</dbReference>
<dbReference type="RefSeq" id="WP_009536211.1">
    <property type="nucleotide sequence ID" value="NZ_JH414504.1"/>
</dbReference>
<proteinExistence type="inferred from homology"/>